<dbReference type="EMBL" id="MK500376">
    <property type="protein sequence ID" value="QBK88156.1"/>
    <property type="molecule type" value="Genomic_DNA"/>
</dbReference>
<protein>
    <submittedName>
        <fullName evidence="2">2-cysteine adaptor domain protein</fullName>
    </submittedName>
</protein>
<name>A0A481Z0F3_9VIRU</name>
<feature type="domain" description="2-cysteine adaptor" evidence="1">
    <location>
        <begin position="18"/>
        <end position="50"/>
    </location>
</feature>
<accession>A0A481Z0F3</accession>
<proteinExistence type="predicted"/>
<dbReference type="InterPro" id="IPR014901">
    <property type="entry name" value="2-cysteine_adaptor"/>
</dbReference>
<reference evidence="2" key="1">
    <citation type="journal article" date="2019" name="MBio">
        <title>Virus Genomes from Deep Sea Sediments Expand the Ocean Megavirome and Support Independent Origins of Viral Gigantism.</title>
        <authorList>
            <person name="Backstrom D."/>
            <person name="Yutin N."/>
            <person name="Jorgensen S.L."/>
            <person name="Dharamshi J."/>
            <person name="Homa F."/>
            <person name="Zaremba-Niedwiedzka K."/>
            <person name="Spang A."/>
            <person name="Wolf Y.I."/>
            <person name="Koonin E.V."/>
            <person name="Ettema T.J."/>
        </authorList>
    </citation>
    <scope>NUCLEOTIDE SEQUENCE</scope>
</reference>
<evidence type="ECO:0000313" key="2">
    <source>
        <dbReference type="EMBL" id="QBK88156.1"/>
    </source>
</evidence>
<feature type="domain" description="2-cysteine adaptor" evidence="1">
    <location>
        <begin position="68"/>
        <end position="101"/>
    </location>
</feature>
<organism evidence="2">
    <name type="scientific">Marseillevirus LCMAC202</name>
    <dbReference type="NCBI Taxonomy" id="2506606"/>
    <lineage>
        <taxon>Viruses</taxon>
        <taxon>Varidnaviria</taxon>
        <taxon>Bamfordvirae</taxon>
        <taxon>Nucleocytoviricota</taxon>
        <taxon>Megaviricetes</taxon>
        <taxon>Pimascovirales</taxon>
        <taxon>Pimascovirales incertae sedis</taxon>
        <taxon>Marseilleviridae</taxon>
    </lineage>
</organism>
<gene>
    <name evidence="2" type="ORF">LCMAC202_05180</name>
</gene>
<dbReference type="Pfam" id="PF08793">
    <property type="entry name" value="2C_adapt"/>
    <property type="match status" value="2"/>
</dbReference>
<sequence>MTKNKAYWSRIDEEKRLCERWLQEPLVNPRTGHPIDRDGPTFNAWKERCKNAGLKYRPIATKTMTWRKCQEWKRYPNINPDTGRKIIKDGPTYKWIKTQCKLIEEKEIFLEGDYYLPDQNGMVPCILYRDTWYVLRRCEERKVWGPLNKPAKNVKLCYYTDTWDYHYNHYKPVFIDGPPPKRVVDKRKPLRKRTMNNNNWLSNTFKETEQSNANPKSVVDNIVDLFIK</sequence>
<evidence type="ECO:0000259" key="1">
    <source>
        <dbReference type="Pfam" id="PF08793"/>
    </source>
</evidence>